<accession>A0A9W9TTZ1</accession>
<feature type="compositionally biased region" description="Basic and acidic residues" evidence="1">
    <location>
        <begin position="1"/>
        <end position="10"/>
    </location>
</feature>
<feature type="region of interest" description="Disordered" evidence="1">
    <location>
        <begin position="1"/>
        <end position="59"/>
    </location>
</feature>
<dbReference type="AlphaFoldDB" id="A0A9W9TTZ1"/>
<dbReference type="RefSeq" id="XP_058332358.1">
    <property type="nucleotide sequence ID" value="XM_058473355.1"/>
</dbReference>
<reference evidence="2" key="1">
    <citation type="submission" date="2022-11" db="EMBL/GenBank/DDBJ databases">
        <authorList>
            <person name="Petersen C."/>
        </authorList>
    </citation>
    <scope>NUCLEOTIDE SEQUENCE</scope>
    <source>
        <strain evidence="2">IBT 19713</strain>
    </source>
</reference>
<dbReference type="Proteomes" id="UP001150941">
    <property type="component" value="Unassembled WGS sequence"/>
</dbReference>
<reference evidence="2" key="2">
    <citation type="journal article" date="2023" name="IMA Fungus">
        <title>Comparative genomic study of the Penicillium genus elucidates a diverse pangenome and 15 lateral gene transfer events.</title>
        <authorList>
            <person name="Petersen C."/>
            <person name="Sorensen T."/>
            <person name="Nielsen M.R."/>
            <person name="Sondergaard T.E."/>
            <person name="Sorensen J.L."/>
            <person name="Fitzpatrick D.A."/>
            <person name="Frisvad J.C."/>
            <person name="Nielsen K.L."/>
        </authorList>
    </citation>
    <scope>NUCLEOTIDE SEQUENCE</scope>
    <source>
        <strain evidence="2">IBT 19713</strain>
    </source>
</reference>
<organism evidence="2 3">
    <name type="scientific">Penicillium chermesinum</name>
    <dbReference type="NCBI Taxonomy" id="63820"/>
    <lineage>
        <taxon>Eukaryota</taxon>
        <taxon>Fungi</taxon>
        <taxon>Dikarya</taxon>
        <taxon>Ascomycota</taxon>
        <taxon>Pezizomycotina</taxon>
        <taxon>Eurotiomycetes</taxon>
        <taxon>Eurotiomycetidae</taxon>
        <taxon>Eurotiales</taxon>
        <taxon>Aspergillaceae</taxon>
        <taxon>Penicillium</taxon>
    </lineage>
</organism>
<keyword evidence="3" id="KW-1185">Reference proteome</keyword>
<proteinExistence type="predicted"/>
<feature type="compositionally biased region" description="Polar residues" evidence="1">
    <location>
        <begin position="44"/>
        <end position="54"/>
    </location>
</feature>
<sequence>MNPSKTRELRAPGPSYTSYAIPHSSELSSGPVDPVRKTAKPGSTDRSPTDTGTAEQKEDVLSSLLSLSLGETGRPIGRDSFRIQWVEDTPCRDTPALLLDVHDSSPVHRVQKDAVESGYTPYSSLDRAPQFQIRTNPVPGARFPVLWMGSDMSMLALHNPKSFPPGASASWVELPAQPIASAHHGTILAALGSIDSPIWLKAHIPFDLNSNVRDSYPLQSPSMEAGLHIAFLPSP</sequence>
<evidence type="ECO:0000313" key="3">
    <source>
        <dbReference type="Proteomes" id="UP001150941"/>
    </source>
</evidence>
<name>A0A9W9TTZ1_9EURO</name>
<evidence type="ECO:0000313" key="2">
    <source>
        <dbReference type="EMBL" id="KAJ5239439.1"/>
    </source>
</evidence>
<comment type="caution">
    <text evidence="2">The sequence shown here is derived from an EMBL/GenBank/DDBJ whole genome shotgun (WGS) entry which is preliminary data.</text>
</comment>
<dbReference type="EMBL" id="JAPQKS010000003">
    <property type="protein sequence ID" value="KAJ5239439.1"/>
    <property type="molecule type" value="Genomic_DNA"/>
</dbReference>
<protein>
    <submittedName>
        <fullName evidence="2">Uncharacterized protein</fullName>
    </submittedName>
</protein>
<dbReference type="GeneID" id="83200658"/>
<evidence type="ECO:0000256" key="1">
    <source>
        <dbReference type="SAM" id="MobiDB-lite"/>
    </source>
</evidence>
<gene>
    <name evidence="2" type="ORF">N7468_004058</name>
</gene>